<evidence type="ECO:0008006" key="3">
    <source>
        <dbReference type="Google" id="ProtNLM"/>
    </source>
</evidence>
<comment type="caution">
    <text evidence="1">The sequence shown here is derived from an EMBL/GenBank/DDBJ whole genome shotgun (WGS) entry which is preliminary data.</text>
</comment>
<keyword evidence="2" id="KW-1185">Reference proteome</keyword>
<dbReference type="Proteomes" id="UP001597337">
    <property type="component" value="Unassembled WGS sequence"/>
</dbReference>
<organism evidence="1 2">
    <name type="scientific">Thiorhodococcus fuscus</name>
    <dbReference type="NCBI Taxonomy" id="527200"/>
    <lineage>
        <taxon>Bacteria</taxon>
        <taxon>Pseudomonadati</taxon>
        <taxon>Pseudomonadota</taxon>
        <taxon>Gammaproteobacteria</taxon>
        <taxon>Chromatiales</taxon>
        <taxon>Chromatiaceae</taxon>
        <taxon>Thiorhodococcus</taxon>
    </lineage>
</organism>
<reference evidence="2" key="1">
    <citation type="journal article" date="2019" name="Int. J. Syst. Evol. Microbiol.">
        <title>The Global Catalogue of Microorganisms (GCM) 10K type strain sequencing project: providing services to taxonomists for standard genome sequencing and annotation.</title>
        <authorList>
            <consortium name="The Broad Institute Genomics Platform"/>
            <consortium name="The Broad Institute Genome Sequencing Center for Infectious Disease"/>
            <person name="Wu L."/>
            <person name="Ma J."/>
        </authorList>
    </citation>
    <scope>NUCLEOTIDE SEQUENCE [LARGE SCALE GENOMIC DNA]</scope>
    <source>
        <strain evidence="2">KACC 12597</strain>
    </source>
</reference>
<proteinExistence type="predicted"/>
<evidence type="ECO:0000313" key="2">
    <source>
        <dbReference type="Proteomes" id="UP001597337"/>
    </source>
</evidence>
<dbReference type="RefSeq" id="WP_386028591.1">
    <property type="nucleotide sequence ID" value="NZ_JBHUHX010000053.1"/>
</dbReference>
<name>A0ABW4YDJ1_9GAMM</name>
<sequence length="193" mass="21125">MTLLYSLLDEPLIGARLAADGSRIHLSLPALFVALADDQIRDFPALRPHQRHPWHAFLVQLAAMALHQAGQTVPFTDEAAWKAALLALTADDPDGAAWCLVTPYERVAFLQAPEPTGPIGERKDDTFAADRLDILETAKNHDLKRERIAHPTPEDWIFTLVSLQTAAPYGGGAGGYASVVRMNASHYTQLHNS</sequence>
<gene>
    <name evidence="1" type="ORF">ACFSJC_18045</name>
</gene>
<protein>
    <recommendedName>
        <fullName evidence="3">Type I-E CRISPR-associated protein Cse1/CasA</fullName>
    </recommendedName>
</protein>
<accession>A0ABW4YDJ1</accession>
<evidence type="ECO:0000313" key="1">
    <source>
        <dbReference type="EMBL" id="MFD2113754.1"/>
    </source>
</evidence>
<dbReference type="EMBL" id="JBHUHX010000053">
    <property type="protein sequence ID" value="MFD2113754.1"/>
    <property type="molecule type" value="Genomic_DNA"/>
</dbReference>